<evidence type="ECO:0000256" key="2">
    <source>
        <dbReference type="ARBA" id="ARBA00022448"/>
    </source>
</evidence>
<dbReference type="GO" id="GO:0022857">
    <property type="term" value="F:transmembrane transporter activity"/>
    <property type="evidence" value="ECO:0007669"/>
    <property type="project" value="UniProtKB-UniRule"/>
</dbReference>
<accession>A0A2W5D8Z5</accession>
<proteinExistence type="inferred from homology"/>
<keyword evidence="5 9" id="KW-0812">Transmembrane</keyword>
<comment type="function">
    <text evidence="9">Part of the tripartite ATP-independent periplasmic (TRAP) transport system.</text>
</comment>
<feature type="transmembrane region" description="Helical" evidence="9">
    <location>
        <begin position="7"/>
        <end position="30"/>
    </location>
</feature>
<dbReference type="InterPro" id="IPR055348">
    <property type="entry name" value="DctQ"/>
</dbReference>
<dbReference type="InterPro" id="IPR007387">
    <property type="entry name" value="TRAP_DctQ"/>
</dbReference>
<evidence type="ECO:0000256" key="7">
    <source>
        <dbReference type="ARBA" id="ARBA00023136"/>
    </source>
</evidence>
<reference evidence="11 12" key="1">
    <citation type="submission" date="2017-08" db="EMBL/GenBank/DDBJ databases">
        <title>Infants hospitalized years apart are colonized by the same room-sourced microbial strains.</title>
        <authorList>
            <person name="Brooks B."/>
            <person name="Olm M.R."/>
            <person name="Firek B.A."/>
            <person name="Baker R."/>
            <person name="Thomas B.C."/>
            <person name="Morowitz M.J."/>
            <person name="Banfield J.F."/>
        </authorList>
    </citation>
    <scope>NUCLEOTIDE SEQUENCE [LARGE SCALE GENOMIC DNA]</scope>
    <source>
        <strain evidence="11">S2_009_000_R2_77</strain>
    </source>
</reference>
<keyword evidence="2 9" id="KW-0813">Transport</keyword>
<comment type="subcellular location">
    <subcellularLocation>
        <location evidence="1 9">Cell inner membrane</location>
        <topology evidence="1 9">Multi-pass membrane protein</topology>
    </subcellularLocation>
</comment>
<evidence type="ECO:0000256" key="4">
    <source>
        <dbReference type="ARBA" id="ARBA00022519"/>
    </source>
</evidence>
<evidence type="ECO:0000259" key="10">
    <source>
        <dbReference type="Pfam" id="PF04290"/>
    </source>
</evidence>
<evidence type="ECO:0000256" key="6">
    <source>
        <dbReference type="ARBA" id="ARBA00022989"/>
    </source>
</evidence>
<feature type="transmembrane region" description="Helical" evidence="9">
    <location>
        <begin position="128"/>
        <end position="145"/>
    </location>
</feature>
<evidence type="ECO:0000313" key="12">
    <source>
        <dbReference type="Proteomes" id="UP000249198"/>
    </source>
</evidence>
<keyword evidence="7 9" id="KW-0472">Membrane</keyword>
<dbReference type="Proteomes" id="UP000249198">
    <property type="component" value="Unassembled WGS sequence"/>
</dbReference>
<comment type="subunit">
    <text evidence="9">The complex comprises the extracytoplasmic solute receptor protein and the two transmembrane proteins.</text>
</comment>
<gene>
    <name evidence="11" type="ORF">DI599_05125</name>
</gene>
<keyword evidence="3" id="KW-1003">Cell membrane</keyword>
<comment type="caution">
    <text evidence="11">The sequence shown here is derived from an EMBL/GenBank/DDBJ whole genome shotgun (WGS) entry which is preliminary data.</text>
</comment>
<evidence type="ECO:0000256" key="5">
    <source>
        <dbReference type="ARBA" id="ARBA00022692"/>
    </source>
</evidence>
<evidence type="ECO:0000256" key="8">
    <source>
        <dbReference type="ARBA" id="ARBA00038436"/>
    </source>
</evidence>
<feature type="domain" description="Tripartite ATP-independent periplasmic transporters DctQ component" evidence="10">
    <location>
        <begin position="22"/>
        <end position="153"/>
    </location>
</feature>
<keyword evidence="4 9" id="KW-0997">Cell inner membrane</keyword>
<dbReference type="GO" id="GO:0005886">
    <property type="term" value="C:plasma membrane"/>
    <property type="evidence" value="ECO:0007669"/>
    <property type="project" value="UniProtKB-SubCell"/>
</dbReference>
<dbReference type="EMBL" id="QFOH01000005">
    <property type="protein sequence ID" value="PZP25617.1"/>
    <property type="molecule type" value="Genomic_DNA"/>
</dbReference>
<evidence type="ECO:0000256" key="9">
    <source>
        <dbReference type="RuleBase" id="RU369079"/>
    </source>
</evidence>
<evidence type="ECO:0000313" key="11">
    <source>
        <dbReference type="EMBL" id="PZP25617.1"/>
    </source>
</evidence>
<feature type="transmembrane region" description="Helical" evidence="9">
    <location>
        <begin position="84"/>
        <end position="108"/>
    </location>
</feature>
<dbReference type="PANTHER" id="PTHR35011">
    <property type="entry name" value="2,3-DIKETO-L-GULONATE TRAP TRANSPORTER SMALL PERMEASE PROTEIN YIAM"/>
    <property type="match status" value="1"/>
</dbReference>
<dbReference type="AlphaFoldDB" id="A0A2W5D8Z5"/>
<dbReference type="Pfam" id="PF04290">
    <property type="entry name" value="DctQ"/>
    <property type="match status" value="1"/>
</dbReference>
<keyword evidence="6 9" id="KW-1133">Transmembrane helix</keyword>
<protein>
    <recommendedName>
        <fullName evidence="9">TRAP transporter small permease protein</fullName>
    </recommendedName>
</protein>
<evidence type="ECO:0000256" key="1">
    <source>
        <dbReference type="ARBA" id="ARBA00004429"/>
    </source>
</evidence>
<comment type="similarity">
    <text evidence="8 9">Belongs to the TRAP transporter small permease family.</text>
</comment>
<dbReference type="GO" id="GO:0015740">
    <property type="term" value="P:C4-dicarboxylate transport"/>
    <property type="evidence" value="ECO:0007669"/>
    <property type="project" value="TreeGrafter"/>
</dbReference>
<dbReference type="PANTHER" id="PTHR35011:SF10">
    <property type="entry name" value="TRAP TRANSPORTER SMALL PERMEASE PROTEIN"/>
    <property type="match status" value="1"/>
</dbReference>
<sequence length="167" mass="18289">MTWLRKLYTLSGALSGLFMVLICLLVLAQIVARLLDTLVPSSDEFAGYAMAASGFLGLPYALQRGAHIRVGLMFKVLPSRGRRVMEVFSSLLALLVSGYLAWYCVAFALESYEFGEVSSGMLPVPMWIPQAAMALGTVILAIAMLDRLICMLRDQPFEVESEAVMGE</sequence>
<name>A0A2W5D8Z5_9PSED</name>
<feature type="transmembrane region" description="Helical" evidence="9">
    <location>
        <begin position="45"/>
        <end position="63"/>
    </location>
</feature>
<evidence type="ECO:0000256" key="3">
    <source>
        <dbReference type="ARBA" id="ARBA00022475"/>
    </source>
</evidence>
<dbReference type="RefSeq" id="WP_273229800.1">
    <property type="nucleotide sequence ID" value="NZ_QFOH01000005.1"/>
</dbReference>
<organism evidence="11 12">
    <name type="scientific">Pseudomonas kuykendallii</name>
    <dbReference type="NCBI Taxonomy" id="1007099"/>
    <lineage>
        <taxon>Bacteria</taxon>
        <taxon>Pseudomonadati</taxon>
        <taxon>Pseudomonadota</taxon>
        <taxon>Gammaproteobacteria</taxon>
        <taxon>Pseudomonadales</taxon>
        <taxon>Pseudomonadaceae</taxon>
        <taxon>Pseudomonas</taxon>
    </lineage>
</organism>